<dbReference type="InterPro" id="IPR048124">
    <property type="entry name" value="Tannase_B"/>
</dbReference>
<evidence type="ECO:0000313" key="2">
    <source>
        <dbReference type="EMBL" id="MBC3537087.1"/>
    </source>
</evidence>
<dbReference type="InterPro" id="IPR029058">
    <property type="entry name" value="AB_hydrolase_fold"/>
</dbReference>
<dbReference type="Pfam" id="PF20434">
    <property type="entry name" value="BD-FAE"/>
    <property type="match status" value="1"/>
</dbReference>
<gene>
    <name evidence="2" type="ORF">H8J70_07470</name>
</gene>
<protein>
    <submittedName>
        <fullName evidence="2">Alpha/beta hydrolase</fullName>
    </submittedName>
</protein>
<proteinExistence type="predicted"/>
<dbReference type="Gene3D" id="3.40.50.1820">
    <property type="entry name" value="alpha/beta hydrolase"/>
    <property type="match status" value="1"/>
</dbReference>
<dbReference type="InterPro" id="IPR049492">
    <property type="entry name" value="BD-FAE-like_dom"/>
</dbReference>
<organism evidence="2 3">
    <name type="scientific">Megasphaera hominis</name>
    <dbReference type="NCBI Taxonomy" id="159836"/>
    <lineage>
        <taxon>Bacteria</taxon>
        <taxon>Bacillati</taxon>
        <taxon>Bacillota</taxon>
        <taxon>Negativicutes</taxon>
        <taxon>Veillonellales</taxon>
        <taxon>Veillonellaceae</taxon>
        <taxon>Megasphaera</taxon>
    </lineage>
</organism>
<accession>A0ABR6VIG0</accession>
<sequence length="519" mass="55881">MAASQTAAQNTVQAAAENTAQTAAEKDQNTYSLALDTSDYTVDTMQYRGQKVVFRSYENRVYVAHPVDAAYESMNIYVPEDYFDGKTIHGYTAATAPIFLPNSVGGYMPGKAGTPLEEDRMSGGPNAILTALAYGYVVAAPGARGRTNEAADGTYTGKAPALLVDMKAAVRYLRYNKGRIPGNTDKIISNGTSAGGALSALLGATGNSPDYEPYLKALGAADERDDIFASSDYCPITDLDHADMPYEWVFGDVHTYYQQAMPAGLMKMLAGEGAAAAPDGTVQNRPANAPAESAKAQELTKKQIKVSAVLKKKFPAYLNSLHLRAADGTKLTLDKKGNGPFKEYIKQLYMDSAQHAIDGGKDLSHVGWLTIENGKVTDMDLAQYAVQITRLKAAPAFDALDLSTGENSEFGSASINARHFTAVGKKYNTVKKAKLADKKVIGLLNPLNYIGREDVTVAPHWRIRHGSADRDTSLAVPAILALRLQNEGYDVNFAVPWGQGHGGDYDLDELFAWADSVCR</sequence>
<feature type="domain" description="BD-FAE-like" evidence="1">
    <location>
        <begin position="133"/>
        <end position="241"/>
    </location>
</feature>
<evidence type="ECO:0000313" key="3">
    <source>
        <dbReference type="Proteomes" id="UP000606870"/>
    </source>
</evidence>
<evidence type="ECO:0000259" key="1">
    <source>
        <dbReference type="Pfam" id="PF20434"/>
    </source>
</evidence>
<dbReference type="SUPFAM" id="SSF53474">
    <property type="entry name" value="alpha/beta-Hydrolases"/>
    <property type="match status" value="1"/>
</dbReference>
<dbReference type="NCBIfam" id="NF041556">
    <property type="entry name" value="tannase_B"/>
    <property type="match status" value="1"/>
</dbReference>
<dbReference type="EMBL" id="JACOGK010000019">
    <property type="protein sequence ID" value="MBC3537087.1"/>
    <property type="molecule type" value="Genomic_DNA"/>
</dbReference>
<name>A0ABR6VIG0_9FIRM</name>
<keyword evidence="2" id="KW-0378">Hydrolase</keyword>
<comment type="caution">
    <text evidence="2">The sequence shown here is derived from an EMBL/GenBank/DDBJ whole genome shotgun (WGS) entry which is preliminary data.</text>
</comment>
<keyword evidence="3" id="KW-1185">Reference proteome</keyword>
<reference evidence="2 3" key="1">
    <citation type="submission" date="2020-08" db="EMBL/GenBank/DDBJ databases">
        <authorList>
            <person name="Liu C."/>
            <person name="Sun Q."/>
        </authorList>
    </citation>
    <scope>NUCLEOTIDE SEQUENCE [LARGE SCALE GENOMIC DNA]</scope>
    <source>
        <strain evidence="2 3">NSJ-59</strain>
    </source>
</reference>
<dbReference type="Proteomes" id="UP000606870">
    <property type="component" value="Unassembled WGS sequence"/>
</dbReference>
<dbReference type="GO" id="GO:0016787">
    <property type="term" value="F:hydrolase activity"/>
    <property type="evidence" value="ECO:0007669"/>
    <property type="project" value="UniProtKB-KW"/>
</dbReference>